<dbReference type="EMBL" id="SHLA01000001">
    <property type="protein sequence ID" value="RZU61732.1"/>
    <property type="molecule type" value="Genomic_DNA"/>
</dbReference>
<organism evidence="1 2">
    <name type="scientific">Zhihengliuella halotolerans</name>
    <dbReference type="NCBI Taxonomy" id="370736"/>
    <lineage>
        <taxon>Bacteria</taxon>
        <taxon>Bacillati</taxon>
        <taxon>Actinomycetota</taxon>
        <taxon>Actinomycetes</taxon>
        <taxon>Micrococcales</taxon>
        <taxon>Micrococcaceae</taxon>
        <taxon>Zhihengliuella</taxon>
    </lineage>
</organism>
<dbReference type="InterPro" id="IPR011330">
    <property type="entry name" value="Glyco_hydro/deAcase_b/a-brl"/>
</dbReference>
<evidence type="ECO:0000313" key="2">
    <source>
        <dbReference type="Proteomes" id="UP000292685"/>
    </source>
</evidence>
<reference evidence="1 2" key="1">
    <citation type="submission" date="2019-02" db="EMBL/GenBank/DDBJ databases">
        <title>Sequencing the genomes of 1000 actinobacteria strains.</title>
        <authorList>
            <person name="Klenk H.-P."/>
        </authorList>
    </citation>
    <scope>NUCLEOTIDE SEQUENCE [LARGE SCALE GENOMIC DNA]</scope>
    <source>
        <strain evidence="1 2">DSM 17364</strain>
    </source>
</reference>
<dbReference type="GO" id="GO:0005975">
    <property type="term" value="P:carbohydrate metabolic process"/>
    <property type="evidence" value="ECO:0007669"/>
    <property type="project" value="InterPro"/>
</dbReference>
<comment type="caution">
    <text evidence="1">The sequence shown here is derived from an EMBL/GenBank/DDBJ whole genome shotgun (WGS) entry which is preliminary data.</text>
</comment>
<accession>A0A4Q8AC27</accession>
<keyword evidence="2" id="KW-1185">Reference proteome</keyword>
<name>A0A4Q8AC27_9MICC</name>
<dbReference type="Gene3D" id="3.20.20.370">
    <property type="entry name" value="Glycoside hydrolase/deacetylase"/>
    <property type="match status" value="1"/>
</dbReference>
<dbReference type="OrthoDB" id="4791147at2"/>
<dbReference type="Proteomes" id="UP000292685">
    <property type="component" value="Unassembled WGS sequence"/>
</dbReference>
<evidence type="ECO:0000313" key="1">
    <source>
        <dbReference type="EMBL" id="RZU61732.1"/>
    </source>
</evidence>
<gene>
    <name evidence="1" type="ORF">EV380_1310</name>
</gene>
<sequence>MAFSTFDAFVVVDPRTLAPVAGVAGTIADAATGSSIQVYDMNENPVPVLASNSKGYVGSFKTQGTVRRIEAKFGDYALVKTSAEAIAEAAALGDRVSVLENPQELANGSDLNTVQVNGWRFSRSVSNTATMTNRPPDAADSPFQVEVSTATVGNYVHTVQTYYTYSESFERRVWERNTVNALGTGWSDWRRMDNPAAMLSGAANPMLLQDFTRRRGPVHTNGRAAVAYRFDHGLANYRDEIKPLFDARWWKHSQALNSNQWGYAEMGGVTPAQVDGWVQEGLLEIWHHAENHSDATTVSLLEQRIVESLETLRSQIPSAVIDGFAPPGVGGSSYLGFNGGNSAEAFFETVAGRLILEHHAVSSGYIPDTAYHRPLDGVVRHGMGHLTADSLSAATLNDRVDIAIANGEGIQIMLHPSQINLTGKITTAEFEAHLNYVQQKVDEGVLVVLSPYELVLANRRNMEMIQLGDVDLNTLLVPGDYFQPASVNAGGGNNYPEGRAGDVMVRSNSTGSNVTQKYHSYGSTNRVWHRTYYSGTWYPWQSGDPQFDETAGRKITVRDPINGREQLIHYDSGWRDVSGLLTNGWTVGTDFRIRREGYTVTLRIHNLNGSAASTSAVWQLPSGFRPQGTTEVFLRSDEAGTVMKLMTIRWDGAIFMSTGTVTTNNGATEVSFATTAAAPSTLPGTAIGTIPYQ</sequence>
<dbReference type="RefSeq" id="WP_130450148.1">
    <property type="nucleotide sequence ID" value="NZ_SHLA01000001.1"/>
</dbReference>
<evidence type="ECO:0008006" key="3">
    <source>
        <dbReference type="Google" id="ProtNLM"/>
    </source>
</evidence>
<proteinExistence type="predicted"/>
<protein>
    <recommendedName>
        <fullName evidence="3">Polysaccharide deacetylase</fullName>
    </recommendedName>
</protein>
<dbReference type="SUPFAM" id="SSF88713">
    <property type="entry name" value="Glycoside hydrolase/deacetylase"/>
    <property type="match status" value="1"/>
</dbReference>
<dbReference type="AlphaFoldDB" id="A0A4Q8AC27"/>
<dbReference type="CDD" id="cd19958">
    <property type="entry name" value="pyocin_knob"/>
    <property type="match status" value="2"/>
</dbReference>